<dbReference type="InterPro" id="IPR038804">
    <property type="entry name" value="RGF3"/>
</dbReference>
<dbReference type="Proteomes" id="UP001603857">
    <property type="component" value="Unassembled WGS sequence"/>
</dbReference>
<sequence length="163" mass="18127">MVSSPRSTTFLLVFILLPLRFSTAHQVLNLGKKTLVVAKLETARSPPANVEKIYHGVPAVAGTDHQRTRFLHGRKMMSRGVNSKNDVKAENGVNMAKTSLTTKWKARCAISNCKHEEGRGILNVKHKVSKRNNGKYSTKVKMSGLVPLNADYYVPRPHPPKNN</sequence>
<feature type="signal peptide" evidence="1">
    <location>
        <begin position="1"/>
        <end position="24"/>
    </location>
</feature>
<comment type="caution">
    <text evidence="2">The sequence shown here is derived from an EMBL/GenBank/DDBJ whole genome shotgun (WGS) entry which is preliminary data.</text>
</comment>
<reference evidence="2 3" key="1">
    <citation type="submission" date="2024-08" db="EMBL/GenBank/DDBJ databases">
        <title>Insights into the chromosomal genome structure of Flemingia macrophylla.</title>
        <authorList>
            <person name="Ding Y."/>
            <person name="Zhao Y."/>
            <person name="Bi W."/>
            <person name="Wu M."/>
            <person name="Zhao G."/>
            <person name="Gong Y."/>
            <person name="Li W."/>
            <person name="Zhang P."/>
        </authorList>
    </citation>
    <scope>NUCLEOTIDE SEQUENCE [LARGE SCALE GENOMIC DNA]</scope>
    <source>
        <strain evidence="2">DYQJB</strain>
        <tissue evidence="2">Leaf</tissue>
    </source>
</reference>
<protein>
    <submittedName>
        <fullName evidence="2">Uncharacterized protein</fullName>
    </submittedName>
</protein>
<keyword evidence="3" id="KW-1185">Reference proteome</keyword>
<evidence type="ECO:0000313" key="2">
    <source>
        <dbReference type="EMBL" id="KAL2338247.1"/>
    </source>
</evidence>
<accession>A0ABD1MR12</accession>
<feature type="chain" id="PRO_5044781761" evidence="1">
    <location>
        <begin position="25"/>
        <end position="163"/>
    </location>
</feature>
<name>A0ABD1MR12_9FABA</name>
<dbReference type="AlphaFoldDB" id="A0ABD1MR12"/>
<dbReference type="PANTHER" id="PTHR36313">
    <property type="entry name" value="ROOT MERISTEM GROWTH FACTOR 2"/>
    <property type="match status" value="1"/>
</dbReference>
<dbReference type="PANTHER" id="PTHR36313:SF2">
    <property type="match status" value="1"/>
</dbReference>
<keyword evidence="1" id="KW-0732">Signal</keyword>
<evidence type="ECO:0000256" key="1">
    <source>
        <dbReference type="SAM" id="SignalP"/>
    </source>
</evidence>
<evidence type="ECO:0000313" key="3">
    <source>
        <dbReference type="Proteomes" id="UP001603857"/>
    </source>
</evidence>
<proteinExistence type="predicted"/>
<organism evidence="2 3">
    <name type="scientific">Flemingia macrophylla</name>
    <dbReference type="NCBI Taxonomy" id="520843"/>
    <lineage>
        <taxon>Eukaryota</taxon>
        <taxon>Viridiplantae</taxon>
        <taxon>Streptophyta</taxon>
        <taxon>Embryophyta</taxon>
        <taxon>Tracheophyta</taxon>
        <taxon>Spermatophyta</taxon>
        <taxon>Magnoliopsida</taxon>
        <taxon>eudicotyledons</taxon>
        <taxon>Gunneridae</taxon>
        <taxon>Pentapetalae</taxon>
        <taxon>rosids</taxon>
        <taxon>fabids</taxon>
        <taxon>Fabales</taxon>
        <taxon>Fabaceae</taxon>
        <taxon>Papilionoideae</taxon>
        <taxon>50 kb inversion clade</taxon>
        <taxon>NPAAA clade</taxon>
        <taxon>indigoferoid/millettioid clade</taxon>
        <taxon>Phaseoleae</taxon>
        <taxon>Flemingia</taxon>
    </lineage>
</organism>
<gene>
    <name evidence="2" type="ORF">Fmac_012693</name>
</gene>
<dbReference type="EMBL" id="JBGMDY010000004">
    <property type="protein sequence ID" value="KAL2338247.1"/>
    <property type="molecule type" value="Genomic_DNA"/>
</dbReference>